<dbReference type="EMBL" id="PXWG01000050">
    <property type="protein sequence ID" value="PSJ27134.1"/>
    <property type="molecule type" value="Genomic_DNA"/>
</dbReference>
<dbReference type="PRINTS" id="PR00420">
    <property type="entry name" value="RNGMNOXGNASE"/>
</dbReference>
<dbReference type="InterPro" id="IPR036188">
    <property type="entry name" value="FAD/NAD-bd_sf"/>
</dbReference>
<proteinExistence type="predicted"/>
<feature type="domain" description="FAD-binding" evidence="5">
    <location>
        <begin position="3"/>
        <end position="353"/>
    </location>
</feature>
<accession>A0A9X7JP44</accession>
<comment type="caution">
    <text evidence="6">The sequence shown here is derived from an EMBL/GenBank/DDBJ whole genome shotgun (WGS) entry which is preliminary data.</text>
</comment>
<dbReference type="Pfam" id="PF01494">
    <property type="entry name" value="FAD_binding_3"/>
    <property type="match status" value="1"/>
</dbReference>
<dbReference type="GO" id="GO:0016709">
    <property type="term" value="F:oxidoreductase activity, acting on paired donors, with incorporation or reduction of molecular oxygen, NAD(P)H as one donor, and incorporation of one atom of oxygen"/>
    <property type="evidence" value="ECO:0007669"/>
    <property type="project" value="UniProtKB-ARBA"/>
</dbReference>
<dbReference type="RefSeq" id="WP_106678059.1">
    <property type="nucleotide sequence ID" value="NZ_PXWG01000050.1"/>
</dbReference>
<dbReference type="Gene3D" id="3.50.50.60">
    <property type="entry name" value="FAD/NAD(P)-binding domain"/>
    <property type="match status" value="1"/>
</dbReference>
<feature type="region of interest" description="Disordered" evidence="4">
    <location>
        <begin position="539"/>
        <end position="593"/>
    </location>
</feature>
<reference evidence="6 7" key="1">
    <citation type="submission" date="2018-03" db="EMBL/GenBank/DDBJ databases">
        <title>Chitinolytic properties of Streptosporangium nondiastaticum TBG75A20.</title>
        <authorList>
            <person name="Gayathri V."/>
            <person name="Shiburaj S."/>
        </authorList>
    </citation>
    <scope>NUCLEOTIDE SEQUENCE [LARGE SCALE GENOMIC DNA]</scope>
    <source>
        <strain evidence="6 7">TBG75A20</strain>
    </source>
</reference>
<dbReference type="GO" id="GO:0071949">
    <property type="term" value="F:FAD binding"/>
    <property type="evidence" value="ECO:0007669"/>
    <property type="project" value="InterPro"/>
</dbReference>
<dbReference type="SUPFAM" id="SSF51905">
    <property type="entry name" value="FAD/NAD(P)-binding domain"/>
    <property type="match status" value="1"/>
</dbReference>
<dbReference type="Proteomes" id="UP000242427">
    <property type="component" value="Unassembled WGS sequence"/>
</dbReference>
<evidence type="ECO:0000256" key="1">
    <source>
        <dbReference type="ARBA" id="ARBA00001974"/>
    </source>
</evidence>
<evidence type="ECO:0000313" key="7">
    <source>
        <dbReference type="Proteomes" id="UP000242427"/>
    </source>
</evidence>
<gene>
    <name evidence="6" type="ORF">B7P34_19205</name>
</gene>
<dbReference type="InterPro" id="IPR002938">
    <property type="entry name" value="FAD-bd"/>
</dbReference>
<evidence type="ECO:0000313" key="6">
    <source>
        <dbReference type="EMBL" id="PSJ27134.1"/>
    </source>
</evidence>
<organism evidence="6 7">
    <name type="scientific">Streptosporangium nondiastaticum</name>
    <dbReference type="NCBI Taxonomy" id="35764"/>
    <lineage>
        <taxon>Bacteria</taxon>
        <taxon>Bacillati</taxon>
        <taxon>Actinomycetota</taxon>
        <taxon>Actinomycetes</taxon>
        <taxon>Streptosporangiales</taxon>
        <taxon>Streptosporangiaceae</taxon>
        <taxon>Streptosporangium</taxon>
    </lineage>
</organism>
<keyword evidence="7" id="KW-1185">Reference proteome</keyword>
<comment type="cofactor">
    <cofactor evidence="1">
        <name>FAD</name>
        <dbReference type="ChEBI" id="CHEBI:57692"/>
    </cofactor>
</comment>
<keyword evidence="6" id="KW-0560">Oxidoreductase</keyword>
<keyword evidence="6" id="KW-0503">Monooxygenase</keyword>
<feature type="compositionally biased region" description="Low complexity" evidence="4">
    <location>
        <begin position="562"/>
        <end position="573"/>
    </location>
</feature>
<evidence type="ECO:0000256" key="3">
    <source>
        <dbReference type="ARBA" id="ARBA00022827"/>
    </source>
</evidence>
<keyword evidence="2" id="KW-0285">Flavoprotein</keyword>
<evidence type="ECO:0000256" key="2">
    <source>
        <dbReference type="ARBA" id="ARBA00022630"/>
    </source>
</evidence>
<dbReference type="Gene3D" id="3.30.70.2450">
    <property type="match status" value="1"/>
</dbReference>
<dbReference type="InterPro" id="IPR050641">
    <property type="entry name" value="RIFMO-like"/>
</dbReference>
<protein>
    <submittedName>
        <fullName evidence="6">Monooxygenase</fullName>
    </submittedName>
</protein>
<keyword evidence="3" id="KW-0274">FAD</keyword>
<evidence type="ECO:0000259" key="5">
    <source>
        <dbReference type="Pfam" id="PF01494"/>
    </source>
</evidence>
<dbReference type="PANTHER" id="PTHR43004:SF19">
    <property type="entry name" value="BINDING MONOOXYGENASE, PUTATIVE (JCVI)-RELATED"/>
    <property type="match status" value="1"/>
</dbReference>
<dbReference type="PANTHER" id="PTHR43004">
    <property type="entry name" value="TRK SYSTEM POTASSIUM UPTAKE PROTEIN"/>
    <property type="match status" value="1"/>
</dbReference>
<name>A0A9X7JP44_9ACTN</name>
<evidence type="ECO:0000256" key="4">
    <source>
        <dbReference type="SAM" id="MobiDB-lite"/>
    </source>
</evidence>
<sequence>MDPVIVVGAGPVGLVLALCLARHEVRVVVLDETPGEGPAPDEERPARTAVLGPDTAALLERLGCATEEGARWTGWRTMRRRAVVTRLSFETPGAAPEGDGTDGAKAAGGSPLHIPQHALTRELRAALAAEDKVRVVPAARLETLRQDAYGVTAQLRGDLRGGNGPTWRGSYLVGCDGARSTVRKLLGARFPGRTAVERYAVAALRAELPWPGEAVLHRSPARGGEVTARPLPDGVWRLDWPLPPGGELVTPEALLARVRDSLAGWCGDVPEYELLDTGVHTVHHRLTRRMRTGRAFLAGDAAHLLGALGTQGLDEGLRDAENLSWKLALAWHHGASETLLDSYQAERREAVGARLRAADRALPAVRSAGGWNNVRRALLPGALRGHDELLTDGHVGRGQLGAPPSYLRTPLSPAAPPAGSVAVATPAGALAENVRVTAPDGSRVPLRERLGGDLLVVLTAPGSGVWERRHWADAGLMPQLEAAVSALPMRAELLVTDEYPGAPAHTVLVVRPDGHLVAALGGVRPAELYACADAVRGGAAGEGADGEGRAGSGAVRTGGGSEAASPGAAAGSSEGPGGAQAPEEAPSEATANR</sequence>
<dbReference type="OrthoDB" id="8670884at2"/>
<dbReference type="AlphaFoldDB" id="A0A9X7JP44"/>